<dbReference type="RefSeq" id="WP_005497389.1">
    <property type="nucleotide sequence ID" value="NZ_CP023248.2"/>
</dbReference>
<keyword evidence="3" id="KW-1185">Reference proteome</keyword>
<sequence>MQKEFGLTEYIAEDGRLLISAPRFDLDTFPALGERLVGLLSATVIEKQWDADIHSWLIDFEGCRLFMKAEHYSEAIWFEALNIEESREELDYLAGLFQRGF</sequence>
<protein>
    <submittedName>
        <fullName evidence="2">Aminopeptidase</fullName>
    </submittedName>
    <submittedName>
        <fullName evidence="1">DUF3630 domain-containing protein</fullName>
    </submittedName>
</protein>
<evidence type="ECO:0000313" key="1">
    <source>
        <dbReference type="EMBL" id="ASZ50740.1"/>
    </source>
</evidence>
<keyword evidence="2" id="KW-0031">Aminopeptidase</keyword>
<gene>
    <name evidence="2" type="ORF">AKG60_28415</name>
    <name evidence="1" type="ORF">YA91_08985</name>
</gene>
<keyword evidence="2" id="KW-0378">Hydrolase</keyword>
<keyword evidence="2" id="KW-0645">Protease</keyword>
<dbReference type="EMBL" id="LHQV01000050">
    <property type="protein sequence ID" value="OQJ94151.1"/>
    <property type="molecule type" value="Genomic_DNA"/>
</dbReference>
<dbReference type="EMBL" id="CP023248">
    <property type="protein sequence ID" value="ASZ50740.1"/>
    <property type="molecule type" value="Genomic_DNA"/>
</dbReference>
<dbReference type="Proteomes" id="UP000191946">
    <property type="component" value="Unassembled WGS sequence"/>
</dbReference>
<evidence type="ECO:0000313" key="2">
    <source>
        <dbReference type="EMBL" id="OQJ94151.1"/>
    </source>
</evidence>
<dbReference type="InterPro" id="IPR022080">
    <property type="entry name" value="DUF3630"/>
</dbReference>
<reference evidence="1" key="2">
    <citation type="submission" date="2017-09" db="EMBL/GenBank/DDBJ databases">
        <authorList>
            <person name="Ehlers B."/>
            <person name="Leendertz F.H."/>
        </authorList>
    </citation>
    <scope>NUCLEOTIDE SEQUENCE</scope>
    <source>
        <strain evidence="1">MAVP-26</strain>
    </source>
</reference>
<dbReference type="Pfam" id="PF12305">
    <property type="entry name" value="DUF3630"/>
    <property type="match status" value="1"/>
</dbReference>
<reference evidence="2 3" key="1">
    <citation type="submission" date="2015-08" db="EMBL/GenBank/DDBJ databases">
        <title>Draft Genome Sequences of Vibrio parahaemolyticus Strains.</title>
        <authorList>
            <person name="Gonzalez-Escalona N."/>
            <person name="DePaola A."/>
        </authorList>
    </citation>
    <scope>NUCLEOTIDE SEQUENCE [LARGE SCALE GENOMIC DNA]</scope>
    <source>
        <strain evidence="2 3">CFSAN001621</strain>
    </source>
</reference>
<dbReference type="GO" id="GO:0004177">
    <property type="term" value="F:aminopeptidase activity"/>
    <property type="evidence" value="ECO:0007669"/>
    <property type="project" value="UniProtKB-KW"/>
</dbReference>
<dbReference type="AlphaFoldDB" id="A0A249W1T9"/>
<organism evidence="1">
    <name type="scientific">Vibrio parahaemolyticus</name>
    <dbReference type="NCBI Taxonomy" id="670"/>
    <lineage>
        <taxon>Bacteria</taxon>
        <taxon>Pseudomonadati</taxon>
        <taxon>Pseudomonadota</taxon>
        <taxon>Gammaproteobacteria</taxon>
        <taxon>Vibrionales</taxon>
        <taxon>Vibrionaceae</taxon>
        <taxon>Vibrio</taxon>
    </lineage>
</organism>
<accession>A0A249W1T9</accession>
<evidence type="ECO:0000313" key="3">
    <source>
        <dbReference type="Proteomes" id="UP000191946"/>
    </source>
</evidence>
<name>A0A249W1T9_VIBPH</name>
<proteinExistence type="predicted"/>